<keyword evidence="2" id="KW-1185">Reference proteome</keyword>
<proteinExistence type="predicted"/>
<feature type="transmembrane region" description="Helical" evidence="1">
    <location>
        <begin position="136"/>
        <end position="156"/>
    </location>
</feature>
<keyword evidence="1" id="KW-1133">Transmembrane helix</keyword>
<reference evidence="3" key="1">
    <citation type="submission" date="2025-08" db="UniProtKB">
        <authorList>
            <consortium name="RefSeq"/>
        </authorList>
    </citation>
    <scope>IDENTIFICATION</scope>
    <source>
        <tissue evidence="3">Whole sample</tissue>
    </source>
</reference>
<keyword evidence="1" id="KW-0812">Transmembrane</keyword>
<evidence type="ECO:0000313" key="3">
    <source>
        <dbReference type="RefSeq" id="XP_022294281.1"/>
    </source>
</evidence>
<name>A0A8B8AT74_CRAVI</name>
<dbReference type="AlphaFoldDB" id="A0A8B8AT74"/>
<accession>A0A8B8AT74</accession>
<gene>
    <name evidence="3" type="primary">LOC111104557</name>
</gene>
<organism evidence="2 3">
    <name type="scientific">Crassostrea virginica</name>
    <name type="common">Eastern oyster</name>
    <dbReference type="NCBI Taxonomy" id="6565"/>
    <lineage>
        <taxon>Eukaryota</taxon>
        <taxon>Metazoa</taxon>
        <taxon>Spiralia</taxon>
        <taxon>Lophotrochozoa</taxon>
        <taxon>Mollusca</taxon>
        <taxon>Bivalvia</taxon>
        <taxon>Autobranchia</taxon>
        <taxon>Pteriomorphia</taxon>
        <taxon>Ostreida</taxon>
        <taxon>Ostreoidea</taxon>
        <taxon>Ostreidae</taxon>
        <taxon>Crassostrea</taxon>
    </lineage>
</organism>
<evidence type="ECO:0000313" key="2">
    <source>
        <dbReference type="Proteomes" id="UP000694844"/>
    </source>
</evidence>
<dbReference type="OrthoDB" id="6208757at2759"/>
<dbReference type="Proteomes" id="UP000694844">
    <property type="component" value="Chromosome 7"/>
</dbReference>
<dbReference type="KEGG" id="cvn:111104557"/>
<dbReference type="GeneID" id="111104557"/>
<protein>
    <submittedName>
        <fullName evidence="3">Uncharacterized protein LOC111104557 isoform X1</fullName>
    </submittedName>
</protein>
<sequence length="241" mass="26705">MYIKCCNIQVLSFLRPYAPCCAGEIWNETLQQCVACPLGHHGPFCRKQCEYPYYGKDCGDGVCGCEKEICNFATGCQQTTEATTLYMRLKTNNGSPKSIIYNRTARNSPSNFSLFPTTPLSVKDGKGISDLLENPVILGVVGVNFIFLVFIVFFVGNKMKKSCTTKATLKQPEEILVDNKGDAEHCYEKTYEEIRLDYSSLNQMDLSCNRSYASLAAAAVPIGPHAGRNNELPYDDVANVI</sequence>
<keyword evidence="1" id="KW-0472">Membrane</keyword>
<evidence type="ECO:0000256" key="1">
    <source>
        <dbReference type="SAM" id="Phobius"/>
    </source>
</evidence>
<dbReference type="RefSeq" id="XP_022294281.1">
    <property type="nucleotide sequence ID" value="XM_022438573.1"/>
</dbReference>